<accession>A0ABN8X5Q8</accession>
<sequence>MLGIEYAWFNTNTAFSISRSMSDSIFLAGTRVRSLPLLLLLAMLAPLMWGCAGKRPTEPIADGQGRLRGYGFTIEPPRGKDWTVAEYAYDSVVYVRSSDSEGRERGGKSFAQASLGVVALPAGGTVSADESGFAKAALNFLSDRFRGQPRVKLLDLKTVPYSLHGALCAGFEAVQAERRTTRQNNGGHLEFLNRGFLCRHPDNRTVVVHGFFNKINRRVAPRLRGEETEREANRFLESVIFSPLH</sequence>
<dbReference type="EMBL" id="OX458333">
    <property type="protein sequence ID" value="CAI8894614.1"/>
    <property type="molecule type" value="Genomic_DNA"/>
</dbReference>
<evidence type="ECO:0000313" key="1">
    <source>
        <dbReference type="EMBL" id="CAI8894614.1"/>
    </source>
</evidence>
<evidence type="ECO:0008006" key="3">
    <source>
        <dbReference type="Google" id="ProtNLM"/>
    </source>
</evidence>
<protein>
    <recommendedName>
        <fullName evidence="3">Lipoprotein</fullName>
    </recommendedName>
</protein>
<keyword evidence="2" id="KW-1185">Reference proteome</keyword>
<proteinExistence type="predicted"/>
<organism evidence="1 2">
    <name type="scientific">Methylocaldum szegediense</name>
    <dbReference type="NCBI Taxonomy" id="73780"/>
    <lineage>
        <taxon>Bacteria</taxon>
        <taxon>Pseudomonadati</taxon>
        <taxon>Pseudomonadota</taxon>
        <taxon>Gammaproteobacteria</taxon>
        <taxon>Methylococcales</taxon>
        <taxon>Methylococcaceae</taxon>
        <taxon>Methylocaldum</taxon>
    </lineage>
</organism>
<gene>
    <name evidence="1" type="ORF">MSZNOR_3313</name>
</gene>
<name>A0ABN8X5Q8_9GAMM</name>
<evidence type="ECO:0000313" key="2">
    <source>
        <dbReference type="Proteomes" id="UP001162030"/>
    </source>
</evidence>
<dbReference type="Proteomes" id="UP001162030">
    <property type="component" value="Chromosome"/>
</dbReference>
<reference evidence="1 2" key="1">
    <citation type="submission" date="2023-03" db="EMBL/GenBank/DDBJ databases">
        <authorList>
            <person name="Pearce D."/>
        </authorList>
    </citation>
    <scope>NUCLEOTIDE SEQUENCE [LARGE SCALE GENOMIC DNA]</scope>
    <source>
        <strain evidence="1">Msz</strain>
    </source>
</reference>